<evidence type="ECO:0000313" key="2">
    <source>
        <dbReference type="Proteomes" id="UP000472264"/>
    </source>
</evidence>
<dbReference type="Ensembl" id="ENSENLT00000007924.1">
    <property type="protein sequence ID" value="ENSENLP00000007589.1"/>
    <property type="gene ID" value="ENSENLG00000003652.1"/>
</dbReference>
<reference evidence="1" key="2">
    <citation type="submission" date="2025-08" db="UniProtKB">
        <authorList>
            <consortium name="Ensembl"/>
        </authorList>
    </citation>
    <scope>IDENTIFICATION</scope>
</reference>
<reference evidence="1" key="3">
    <citation type="submission" date="2025-09" db="UniProtKB">
        <authorList>
            <consortium name="Ensembl"/>
        </authorList>
    </citation>
    <scope>IDENTIFICATION</scope>
</reference>
<organism evidence="1 2">
    <name type="scientific">Echeneis naucrates</name>
    <name type="common">Live sharksucker</name>
    <dbReference type="NCBI Taxonomy" id="173247"/>
    <lineage>
        <taxon>Eukaryota</taxon>
        <taxon>Metazoa</taxon>
        <taxon>Chordata</taxon>
        <taxon>Craniata</taxon>
        <taxon>Vertebrata</taxon>
        <taxon>Euteleostomi</taxon>
        <taxon>Actinopterygii</taxon>
        <taxon>Neopterygii</taxon>
        <taxon>Teleostei</taxon>
        <taxon>Neoteleostei</taxon>
        <taxon>Acanthomorphata</taxon>
        <taxon>Carangaria</taxon>
        <taxon>Carangiformes</taxon>
        <taxon>Echeneidae</taxon>
        <taxon>Echeneis</taxon>
    </lineage>
</organism>
<protein>
    <submittedName>
        <fullName evidence="1">Uncharacterized protein</fullName>
    </submittedName>
</protein>
<evidence type="ECO:0000313" key="1">
    <source>
        <dbReference type="Ensembl" id="ENSENLP00000007589.1"/>
    </source>
</evidence>
<accession>A0A665TCJ9</accession>
<dbReference type="InParanoid" id="A0A665TCJ9"/>
<reference evidence="1" key="1">
    <citation type="submission" date="2021-04" db="EMBL/GenBank/DDBJ databases">
        <authorList>
            <consortium name="Wellcome Sanger Institute Data Sharing"/>
        </authorList>
    </citation>
    <scope>NUCLEOTIDE SEQUENCE [LARGE SCALE GENOMIC DNA]</scope>
</reference>
<proteinExistence type="predicted"/>
<dbReference type="Proteomes" id="UP000472264">
    <property type="component" value="Chromosome 3"/>
</dbReference>
<sequence length="94" mass="10967">CQDQQWSNLSLTALFSRLLILTVCSTETKRQYFPQVRPTKNRIYFACVITLRSVCCLLSAVQSLSHSHPQDRNISPWIRYGYVCLLDSKRPVFR</sequence>
<dbReference type="AlphaFoldDB" id="A0A665TCJ9"/>
<name>A0A665TCJ9_ECHNA</name>
<keyword evidence="2" id="KW-1185">Reference proteome</keyword>
<dbReference type="OMA" id="QYFPQVR"/>